<dbReference type="EC" id="5.3.3.2" evidence="6"/>
<evidence type="ECO:0000256" key="14">
    <source>
        <dbReference type="ARBA" id="ARBA00023235"/>
    </source>
</evidence>
<keyword evidence="17" id="KW-1185">Reference proteome</keyword>
<comment type="similarity">
    <text evidence="5">Belongs to the IPP isomerase type 1 family.</text>
</comment>
<evidence type="ECO:0000256" key="12">
    <source>
        <dbReference type="ARBA" id="ARBA00023098"/>
    </source>
</evidence>
<dbReference type="CDD" id="cd02885">
    <property type="entry name" value="NUDIX_IPP_Isomerase"/>
    <property type="match status" value="1"/>
</dbReference>
<keyword evidence="12" id="KW-0443">Lipid metabolism</keyword>
<dbReference type="GO" id="GO:0046872">
    <property type="term" value="F:metal ion binding"/>
    <property type="evidence" value="ECO:0007669"/>
    <property type="project" value="UniProtKB-KW"/>
</dbReference>
<dbReference type="PROSITE" id="PS51462">
    <property type="entry name" value="NUDIX"/>
    <property type="match status" value="1"/>
</dbReference>
<dbReference type="PIRSF" id="PIRSF018427">
    <property type="entry name" value="Isopntndiph_ism"/>
    <property type="match status" value="1"/>
</dbReference>
<keyword evidence="9" id="KW-1207">Sterol metabolism</keyword>
<comment type="catalytic activity">
    <reaction evidence="1">
        <text>isopentenyl diphosphate = dimethylallyl diphosphate</text>
        <dbReference type="Rhea" id="RHEA:23284"/>
        <dbReference type="ChEBI" id="CHEBI:57623"/>
        <dbReference type="ChEBI" id="CHEBI:128769"/>
        <dbReference type="EC" id="5.3.3.2"/>
    </reaction>
</comment>
<evidence type="ECO:0000256" key="6">
    <source>
        <dbReference type="ARBA" id="ARBA00012057"/>
    </source>
</evidence>
<keyword evidence="9" id="KW-0756">Sterol biosynthesis</keyword>
<evidence type="ECO:0000256" key="7">
    <source>
        <dbReference type="ARBA" id="ARBA00022516"/>
    </source>
</evidence>
<evidence type="ECO:0000256" key="1">
    <source>
        <dbReference type="ARBA" id="ARBA00000374"/>
    </source>
</evidence>
<dbReference type="GO" id="GO:0050992">
    <property type="term" value="P:dimethylallyl diphosphate biosynthetic process"/>
    <property type="evidence" value="ECO:0007669"/>
    <property type="project" value="UniProtKB-UniPathway"/>
</dbReference>
<dbReference type="GO" id="GO:0009240">
    <property type="term" value="P:isopentenyl diphosphate biosynthetic process"/>
    <property type="evidence" value="ECO:0007669"/>
    <property type="project" value="TreeGrafter"/>
</dbReference>
<keyword evidence="11" id="KW-0752">Steroid biosynthesis</keyword>
<dbReference type="AlphaFoldDB" id="A0A7R9KQY3"/>
<feature type="domain" description="Nudix hydrolase" evidence="15">
    <location>
        <begin position="93"/>
        <end position="255"/>
    </location>
</feature>
<keyword evidence="8" id="KW-0479">Metal-binding</keyword>
<organism evidence="16">
    <name type="scientific">Medioppia subpectinata</name>
    <dbReference type="NCBI Taxonomy" id="1979941"/>
    <lineage>
        <taxon>Eukaryota</taxon>
        <taxon>Metazoa</taxon>
        <taxon>Ecdysozoa</taxon>
        <taxon>Arthropoda</taxon>
        <taxon>Chelicerata</taxon>
        <taxon>Arachnida</taxon>
        <taxon>Acari</taxon>
        <taxon>Acariformes</taxon>
        <taxon>Sarcoptiformes</taxon>
        <taxon>Oribatida</taxon>
        <taxon>Brachypylina</taxon>
        <taxon>Oppioidea</taxon>
        <taxon>Oppiidae</taxon>
        <taxon>Medioppia</taxon>
    </lineage>
</organism>
<dbReference type="GO" id="GO:0005737">
    <property type="term" value="C:cytoplasm"/>
    <property type="evidence" value="ECO:0007669"/>
    <property type="project" value="TreeGrafter"/>
</dbReference>
<evidence type="ECO:0000259" key="15">
    <source>
        <dbReference type="PROSITE" id="PS51462"/>
    </source>
</evidence>
<dbReference type="Gene3D" id="3.90.79.10">
    <property type="entry name" value="Nucleoside Triphosphate Pyrophosphohydrolase"/>
    <property type="match status" value="2"/>
</dbReference>
<dbReference type="PANTHER" id="PTHR10885">
    <property type="entry name" value="ISOPENTENYL-DIPHOSPHATE DELTA-ISOMERASE"/>
    <property type="match status" value="1"/>
</dbReference>
<dbReference type="FunFam" id="3.90.79.10:FF:000012">
    <property type="entry name" value="Isopentenyl-diphosphate Delta-isomerase 1"/>
    <property type="match status" value="1"/>
</dbReference>
<keyword evidence="9" id="KW-0152">Cholesterol biosynthesis</keyword>
<proteinExistence type="inferred from homology"/>
<keyword evidence="7" id="KW-0444">Lipid biosynthesis</keyword>
<accession>A0A7R9KQY3</accession>
<keyword evidence="14" id="KW-0413">Isomerase</keyword>
<evidence type="ECO:0000256" key="5">
    <source>
        <dbReference type="ARBA" id="ARBA00007579"/>
    </source>
</evidence>
<evidence type="ECO:0000256" key="11">
    <source>
        <dbReference type="ARBA" id="ARBA00022955"/>
    </source>
</evidence>
<evidence type="ECO:0000256" key="2">
    <source>
        <dbReference type="ARBA" id="ARBA00001946"/>
    </source>
</evidence>
<dbReference type="EMBL" id="CAJPIZ010004972">
    <property type="protein sequence ID" value="CAG2108136.1"/>
    <property type="molecule type" value="Genomic_DNA"/>
</dbReference>
<dbReference type="InterPro" id="IPR000086">
    <property type="entry name" value="NUDIX_hydrolase_dom"/>
</dbReference>
<gene>
    <name evidence="16" type="ORF">OSB1V03_LOCUS8131</name>
</gene>
<dbReference type="InterPro" id="IPR011876">
    <property type="entry name" value="IsopentenylPP_isomerase_typ1"/>
</dbReference>
<keyword evidence="10" id="KW-0460">Magnesium</keyword>
<keyword evidence="9" id="KW-0153">Cholesterol metabolism</keyword>
<protein>
    <recommendedName>
        <fullName evidence="6">isopentenyl-diphosphate Delta-isomerase</fullName>
        <ecNumber evidence="6">5.3.3.2</ecNumber>
    </recommendedName>
</protein>
<dbReference type="GO" id="GO:0004452">
    <property type="term" value="F:isopentenyl-diphosphate delta-isomerase activity"/>
    <property type="evidence" value="ECO:0007669"/>
    <property type="project" value="UniProtKB-EC"/>
</dbReference>
<dbReference type="UniPathway" id="UPA00059">
    <property type="reaction ID" value="UER00104"/>
</dbReference>
<evidence type="ECO:0000313" key="16">
    <source>
        <dbReference type="EMBL" id="CAD7627706.1"/>
    </source>
</evidence>
<evidence type="ECO:0000256" key="8">
    <source>
        <dbReference type="ARBA" id="ARBA00022723"/>
    </source>
</evidence>
<dbReference type="NCBIfam" id="TIGR02150">
    <property type="entry name" value="IPP_isom_1"/>
    <property type="match status" value="1"/>
</dbReference>
<evidence type="ECO:0000256" key="10">
    <source>
        <dbReference type="ARBA" id="ARBA00022842"/>
    </source>
</evidence>
<dbReference type="PANTHER" id="PTHR10885:SF0">
    <property type="entry name" value="ISOPENTENYL-DIPHOSPHATE DELTA-ISOMERASE"/>
    <property type="match status" value="1"/>
</dbReference>
<name>A0A7R9KQY3_9ACAR</name>
<reference evidence="16" key="1">
    <citation type="submission" date="2020-11" db="EMBL/GenBank/DDBJ databases">
        <authorList>
            <person name="Tran Van P."/>
        </authorList>
    </citation>
    <scope>NUCLEOTIDE SEQUENCE</scope>
</reference>
<comment type="pathway">
    <text evidence="4">Isoprenoid biosynthesis; dimethylallyl diphosphate biosynthesis; dimethylallyl diphosphate from isopentenyl diphosphate: step 1/1.</text>
</comment>
<evidence type="ECO:0000256" key="3">
    <source>
        <dbReference type="ARBA" id="ARBA00003951"/>
    </source>
</evidence>
<dbReference type="GO" id="GO:0006695">
    <property type="term" value="P:cholesterol biosynthetic process"/>
    <property type="evidence" value="ECO:0007669"/>
    <property type="project" value="UniProtKB-KW"/>
</dbReference>
<dbReference type="Proteomes" id="UP000759131">
    <property type="component" value="Unassembled WGS sequence"/>
</dbReference>
<dbReference type="Pfam" id="PF00293">
    <property type="entry name" value="NUDIX"/>
    <property type="match status" value="1"/>
</dbReference>
<dbReference type="OrthoDB" id="510307at2759"/>
<dbReference type="SUPFAM" id="SSF55811">
    <property type="entry name" value="Nudix"/>
    <property type="match status" value="1"/>
</dbReference>
<comment type="cofactor">
    <cofactor evidence="2">
        <name>Mg(2+)</name>
        <dbReference type="ChEBI" id="CHEBI:18420"/>
    </cofactor>
</comment>
<sequence length="276" mass="31286">MVVGKQMGKRVLIDWKGLNGFSKLLIKTFDSLKSSANTRLMSSTVLADCVSHLDPKQVQLLEEECIVVDENDVPLGAKTKKDCHLMTNIDKGLIHRAFSVMLFNSSGELLLTQRSDAKITFPSFFTNTCCSHPLYNELERDETNGIGVKRAAQRRLHTELGIDSLKIPLQDIKYMTRFLYRAPSGGLWGEHEIDYALVIQKDVDLNPDPNEVKESHLLFESVLNQHEIDYALVIQKDVDLNPDPNEVKFYQFVSKENLISFLKSEELKGNRVTPCS</sequence>
<evidence type="ECO:0000256" key="4">
    <source>
        <dbReference type="ARBA" id="ARBA00004826"/>
    </source>
</evidence>
<evidence type="ECO:0000256" key="13">
    <source>
        <dbReference type="ARBA" id="ARBA00023229"/>
    </source>
</evidence>
<keyword evidence="9" id="KW-0753">Steroid metabolism</keyword>
<keyword evidence="13" id="KW-0414">Isoprene biosynthesis</keyword>
<evidence type="ECO:0000313" key="17">
    <source>
        <dbReference type="Proteomes" id="UP000759131"/>
    </source>
</evidence>
<evidence type="ECO:0000256" key="9">
    <source>
        <dbReference type="ARBA" id="ARBA00022778"/>
    </source>
</evidence>
<dbReference type="EMBL" id="OC859547">
    <property type="protein sequence ID" value="CAD7627706.1"/>
    <property type="molecule type" value="Genomic_DNA"/>
</dbReference>
<dbReference type="InterPro" id="IPR015797">
    <property type="entry name" value="NUDIX_hydrolase-like_dom_sf"/>
</dbReference>
<comment type="function">
    <text evidence="3">Catalyzes the 1,3-allylic rearrangement of the homoallylic substrate isopentenyl (IPP) to its highly electrophilic allylic isomer, dimethylallyl diphosphate (DMAPP).</text>
</comment>